<dbReference type="PANTHER" id="PTHR12861">
    <property type="entry name" value="TRANSLOCON-ASSOCIATED PROTEIN, BETA SUBUNIT PRECURSOR TRAP-BETA SIGNAL SEQUENCE RECEPTOR BETA SUBUNIT"/>
    <property type="match status" value="1"/>
</dbReference>
<keyword evidence="1" id="KW-1133">Transmembrane helix</keyword>
<feature type="signal peptide" evidence="2">
    <location>
        <begin position="1"/>
        <end position="24"/>
    </location>
</feature>
<keyword evidence="1" id="KW-0812">Transmembrane</keyword>
<evidence type="ECO:0000313" key="4">
    <source>
        <dbReference type="Proteomes" id="UP001604336"/>
    </source>
</evidence>
<protein>
    <submittedName>
        <fullName evidence="3">Translocon-associated protein beta (TRAPB) family protein</fullName>
    </submittedName>
</protein>
<comment type="caution">
    <text evidence="3">The sequence shown here is derived from an EMBL/GenBank/DDBJ whole genome shotgun (WGS) entry which is preliminary data.</text>
</comment>
<proteinExistence type="predicted"/>
<dbReference type="EMBL" id="JBFOLK010000005">
    <property type="protein sequence ID" value="KAL2512931.1"/>
    <property type="molecule type" value="Genomic_DNA"/>
</dbReference>
<feature type="transmembrane region" description="Helical" evidence="1">
    <location>
        <begin position="162"/>
        <end position="180"/>
    </location>
</feature>
<keyword evidence="4" id="KW-1185">Reference proteome</keyword>
<keyword evidence="1" id="KW-0472">Membrane</keyword>
<keyword evidence="2" id="KW-0732">Signal</keyword>
<name>A0ABD1TJN8_9LAMI</name>
<evidence type="ECO:0000256" key="1">
    <source>
        <dbReference type="SAM" id="Phobius"/>
    </source>
</evidence>
<dbReference type="Proteomes" id="UP001604336">
    <property type="component" value="Unassembled WGS sequence"/>
</dbReference>
<organism evidence="3 4">
    <name type="scientific">Abeliophyllum distichum</name>
    <dbReference type="NCBI Taxonomy" id="126358"/>
    <lineage>
        <taxon>Eukaryota</taxon>
        <taxon>Viridiplantae</taxon>
        <taxon>Streptophyta</taxon>
        <taxon>Embryophyta</taxon>
        <taxon>Tracheophyta</taxon>
        <taxon>Spermatophyta</taxon>
        <taxon>Magnoliopsida</taxon>
        <taxon>eudicotyledons</taxon>
        <taxon>Gunneridae</taxon>
        <taxon>Pentapetalae</taxon>
        <taxon>asterids</taxon>
        <taxon>lamiids</taxon>
        <taxon>Lamiales</taxon>
        <taxon>Oleaceae</taxon>
        <taxon>Forsythieae</taxon>
        <taxon>Abeliophyllum</taxon>
    </lineage>
</organism>
<feature type="chain" id="PRO_5044767879" evidence="2">
    <location>
        <begin position="25"/>
        <end position="195"/>
    </location>
</feature>
<dbReference type="AlphaFoldDB" id="A0ABD1TJN8"/>
<accession>A0ABD1TJN8</accession>
<dbReference type="Pfam" id="PF05753">
    <property type="entry name" value="TRAP_beta"/>
    <property type="match status" value="1"/>
</dbReference>
<reference evidence="4" key="1">
    <citation type="submission" date="2024-07" db="EMBL/GenBank/DDBJ databases">
        <title>Two chromosome-level genome assemblies of Korean endemic species Abeliophyllum distichum and Forsythia ovata (Oleaceae).</title>
        <authorList>
            <person name="Jang H."/>
        </authorList>
    </citation>
    <scope>NUCLEOTIDE SEQUENCE [LARGE SCALE GENOMIC DNA]</scope>
</reference>
<sequence>MGGLIRSPLIYLLATLLLISSTIGSSEGPFLVAHKKATLTRLKSGTECVSVAIDVYNQGSGTAYDVTLSDDGWSQDVFGIVIGNTSISRERLDAGALLSNSFELEAKKITVFYGFPAVITFHVSTKAFLQETYSTPILSLDVLANRQPEKKFDWAKRLFGKYGSLVSVVSVVVLFVYLIATPSKFGAAKGSKKKR</sequence>
<evidence type="ECO:0000256" key="2">
    <source>
        <dbReference type="SAM" id="SignalP"/>
    </source>
</evidence>
<dbReference type="PANTHER" id="PTHR12861:SF3">
    <property type="entry name" value="TRANSLOCON-ASSOCIATED PROTEIN SUBUNIT BETA"/>
    <property type="match status" value="1"/>
</dbReference>
<evidence type="ECO:0000313" key="3">
    <source>
        <dbReference type="EMBL" id="KAL2512931.1"/>
    </source>
</evidence>
<gene>
    <name evidence="3" type="ORF">Adt_18531</name>
</gene>